<evidence type="ECO:0008006" key="3">
    <source>
        <dbReference type="Google" id="ProtNLM"/>
    </source>
</evidence>
<dbReference type="Gramene" id="PGSC0003DMT400096681">
    <property type="protein sequence ID" value="PGSC0003DMT400096681"/>
    <property type="gene ID" value="PGSC0003DMG400046252"/>
</dbReference>
<proteinExistence type="predicted"/>
<dbReference type="PANTHER" id="PTHR36607">
    <property type="entry name" value="1,2-DIHYDROXY-3-KETO-5-METHYLTHIOPENTENE DIOXYGENASE 4"/>
    <property type="match status" value="1"/>
</dbReference>
<accession>M1DZ05</accession>
<dbReference type="EnsemblPlants" id="PGSC0003DMT400096681">
    <property type="protein sequence ID" value="PGSC0003DMT400096681"/>
    <property type="gene ID" value="PGSC0003DMG400046252"/>
</dbReference>
<protein>
    <recommendedName>
        <fullName evidence="3">Aminotransferase-like plant mobile domain-containing protein</fullName>
    </recommendedName>
</protein>
<dbReference type="AlphaFoldDB" id="M1DZ05"/>
<dbReference type="InParanoid" id="M1DZ05"/>
<dbReference type="PANTHER" id="PTHR36607:SF24">
    <property type="entry name" value="AMINOTRANSFERASE-LIKE PLANT MOBILE DOMAIN-CONTAINING PROTEIN"/>
    <property type="match status" value="1"/>
</dbReference>
<name>M1DZ05_SOLTU</name>
<sequence>MDFSDRDAPYPCLEIMENKQHSRAKVLTLKVHLPVIRAFPLVRKMLDTSHHLPEWSSIETKDVMDNFPGNVTTEKVLLLKSSTHQNVDVTIVMPWCVPPFGFGEVRYTSGYWEWVEDVLARYKETLDNIKTYDAIFASMFTHDHNENVLQAFCENWRPFTNTVSTFVGELSISLWDLRSIRGLPIHDSFYDEVIPSAKELTHVDDKGKSFLPRSCSFLFSVFYRLTKGVIDEVSFQEWTKF</sequence>
<dbReference type="HOGENOM" id="CLU_073462_1_0_1"/>
<dbReference type="PaxDb" id="4113-PGSC0003DMT400096681"/>
<organism evidence="1 2">
    <name type="scientific">Solanum tuberosum</name>
    <name type="common">Potato</name>
    <dbReference type="NCBI Taxonomy" id="4113"/>
    <lineage>
        <taxon>Eukaryota</taxon>
        <taxon>Viridiplantae</taxon>
        <taxon>Streptophyta</taxon>
        <taxon>Embryophyta</taxon>
        <taxon>Tracheophyta</taxon>
        <taxon>Spermatophyta</taxon>
        <taxon>Magnoliopsida</taxon>
        <taxon>eudicotyledons</taxon>
        <taxon>Gunneridae</taxon>
        <taxon>Pentapetalae</taxon>
        <taxon>asterids</taxon>
        <taxon>lamiids</taxon>
        <taxon>Solanales</taxon>
        <taxon>Solanaceae</taxon>
        <taxon>Solanoideae</taxon>
        <taxon>Solaneae</taxon>
        <taxon>Solanum</taxon>
    </lineage>
</organism>
<reference evidence="2" key="1">
    <citation type="journal article" date="2011" name="Nature">
        <title>Genome sequence and analysis of the tuber crop potato.</title>
        <authorList>
            <consortium name="The Potato Genome Sequencing Consortium"/>
        </authorList>
    </citation>
    <scope>NUCLEOTIDE SEQUENCE [LARGE SCALE GENOMIC DNA]</scope>
    <source>
        <strain evidence="2">cv. DM1-3 516 R44</strain>
    </source>
</reference>
<evidence type="ECO:0000313" key="1">
    <source>
        <dbReference type="EnsemblPlants" id="PGSC0003DMT400096681"/>
    </source>
</evidence>
<dbReference type="OMA" id="THDHNEN"/>
<keyword evidence="2" id="KW-1185">Reference proteome</keyword>
<evidence type="ECO:0000313" key="2">
    <source>
        <dbReference type="Proteomes" id="UP000011115"/>
    </source>
</evidence>
<reference evidence="1" key="2">
    <citation type="submission" date="2015-06" db="UniProtKB">
        <authorList>
            <consortium name="EnsemblPlants"/>
        </authorList>
    </citation>
    <scope>IDENTIFICATION</scope>
    <source>
        <strain evidence="1">DM1-3 516 R44</strain>
    </source>
</reference>
<dbReference type="Proteomes" id="UP000011115">
    <property type="component" value="Unassembled WGS sequence"/>
</dbReference>